<name>A0A1H1JBB1_9BURK</name>
<dbReference type="Pfam" id="PF09931">
    <property type="entry name" value="Phage_phiJL001_Gp84_N"/>
    <property type="match status" value="1"/>
</dbReference>
<gene>
    <name evidence="2" type="ORF">SAMN05445850_4501</name>
</gene>
<accession>A0A1H1JBB1</accession>
<dbReference type="InterPro" id="IPR011928">
    <property type="entry name" value="Phage_phiJL001_Gp84"/>
</dbReference>
<dbReference type="Pfam" id="PF09356">
    <property type="entry name" value="Phage_BR0599"/>
    <property type="match status" value="1"/>
</dbReference>
<dbReference type="STRING" id="157910.SAMN05445850_4501"/>
<evidence type="ECO:0000313" key="2">
    <source>
        <dbReference type="EMBL" id="SDR47050.1"/>
    </source>
</evidence>
<proteinExistence type="predicted"/>
<reference evidence="3" key="1">
    <citation type="submission" date="2016-10" db="EMBL/GenBank/DDBJ databases">
        <authorList>
            <person name="Varghese N."/>
            <person name="Submissions S."/>
        </authorList>
    </citation>
    <scope>NUCLEOTIDE SEQUENCE [LARGE SCALE GENOMIC DNA]</scope>
    <source>
        <strain evidence="3">DUS833</strain>
    </source>
</reference>
<sequence>MSRNISQAMATWLASDVLTFATCAQITRKDGTAFGFTDHDADIVYNGFTYQSRGGYSPSAVEAADDLSTANLEINALFLDSGGAVTQADIEAGLWDNAAVLIFGVNYADLTMGQVNLTAGNLGQFTILNGGWKVELRGLAQTLQQTISQMYSPSCRALFGDSRCKLTPPTASGMVASVTTAGMVWSDPSLTQTGPVSEYIDTIGYTIPTASPYQIIVVPPSGSWASSVSVVDGGKQTYGQTGGSPGNLQYSVTPNADGSATYTFNSNNAGNEIFINFNYAQGYFSFGTVRWTSGANAGYSFNVRTFSPGVVTLSLPTPFPISAGDQYVITAGCDRQIGTCVARWNNVVNFRGEPYIPGPDVILAPLS</sequence>
<dbReference type="InterPro" id="IPR018964">
    <property type="entry name" value="Phage_phiJL001_Gp84_C"/>
</dbReference>
<dbReference type="Proteomes" id="UP000199365">
    <property type="component" value="Unassembled WGS sequence"/>
</dbReference>
<evidence type="ECO:0000259" key="1">
    <source>
        <dbReference type="Pfam" id="PF09356"/>
    </source>
</evidence>
<protein>
    <recommendedName>
        <fullName evidence="1">Bacteriophage phiJL001 Gp84 C-terminal domain-containing protein</fullName>
    </recommendedName>
</protein>
<organism evidence="2 3">
    <name type="scientific">Paraburkholderia tuberum</name>
    <dbReference type="NCBI Taxonomy" id="157910"/>
    <lineage>
        <taxon>Bacteria</taxon>
        <taxon>Pseudomonadati</taxon>
        <taxon>Pseudomonadota</taxon>
        <taxon>Betaproteobacteria</taxon>
        <taxon>Burkholderiales</taxon>
        <taxon>Burkholderiaceae</taxon>
        <taxon>Paraburkholderia</taxon>
    </lineage>
</organism>
<feature type="domain" description="Bacteriophage phiJL001 Gp84 C-terminal" evidence="1">
    <location>
        <begin position="282"/>
        <end position="360"/>
    </location>
</feature>
<dbReference type="EMBL" id="FNKX01000002">
    <property type="protein sequence ID" value="SDR47050.1"/>
    <property type="molecule type" value="Genomic_DNA"/>
</dbReference>
<dbReference type="RefSeq" id="WP_090806980.1">
    <property type="nucleotide sequence ID" value="NZ_FNKX01000002.1"/>
</dbReference>
<dbReference type="NCBIfam" id="TIGR02218">
    <property type="entry name" value="phg_TIGR02218"/>
    <property type="match status" value="2"/>
</dbReference>
<evidence type="ECO:0000313" key="3">
    <source>
        <dbReference type="Proteomes" id="UP000199365"/>
    </source>
</evidence>
<dbReference type="AlphaFoldDB" id="A0A1H1JBB1"/>
<keyword evidence="3" id="KW-1185">Reference proteome</keyword>